<evidence type="ECO:0000313" key="2">
    <source>
        <dbReference type="Proteomes" id="UP000000603"/>
    </source>
</evidence>
<reference evidence="1 2" key="1">
    <citation type="journal article" date="2004" name="Science">
        <title>The complete genome sequence of Propionibacterium acnes, a commensal of human skin.</title>
        <authorList>
            <person name="Bruggemann H."/>
            <person name="Henne A."/>
            <person name="Hoster F."/>
            <person name="Liesegang H."/>
            <person name="Wiezer A."/>
            <person name="Strittmatter A."/>
            <person name="Hujer S."/>
            <person name="Durre P."/>
            <person name="Gottschalk G."/>
        </authorList>
    </citation>
    <scope>NUCLEOTIDE SEQUENCE [LARGE SCALE GENOMIC DNA]</scope>
    <source>
        <strain evidence="2">DSM 16379 / KPA171202</strain>
    </source>
</reference>
<keyword evidence="1" id="KW-0456">Lyase</keyword>
<dbReference type="AlphaFoldDB" id="Q6A801"/>
<dbReference type="KEGG" id="pac:PPA1361"/>
<dbReference type="GeneID" id="92858345"/>
<protein>
    <submittedName>
        <fullName evidence="1">3-isopropylmalate dehydratase small subunit</fullName>
        <ecNumber evidence="1">4.2.1.33</ecNumber>
    </submittedName>
</protein>
<dbReference type="eggNOG" id="COG0066">
    <property type="taxonomic scope" value="Bacteria"/>
</dbReference>
<sequence length="131" mass="14465">MVPAVEDFEDEVARSAAFGVHGFDPDEIGSRFADIFRNNSANNGLLLAQVDPKVVGELWDFAEQHPGEQLTLSLENRTINLPGRTTYPFHIDDVTRQRLLAGLDAVGETLEHADDIAAYEAHRPSFMPTTS</sequence>
<dbReference type="EMBL" id="AE017283">
    <property type="protein sequence ID" value="AAT83114.1"/>
    <property type="molecule type" value="Genomic_DNA"/>
</dbReference>
<dbReference type="SUPFAM" id="SSF52016">
    <property type="entry name" value="LeuD/IlvD-like"/>
    <property type="match status" value="1"/>
</dbReference>
<dbReference type="EC" id="4.2.1.33" evidence="1"/>
<dbReference type="HOGENOM" id="CLU_137936_0_0_11"/>
<dbReference type="Proteomes" id="UP000000603">
    <property type="component" value="Chromosome"/>
</dbReference>
<name>Q6A801_CUTAK</name>
<dbReference type="EnsemblBacteria" id="AAT83114">
    <property type="protein sequence ID" value="AAT83114"/>
    <property type="gene ID" value="PPA1361"/>
</dbReference>
<dbReference type="GO" id="GO:0003861">
    <property type="term" value="F:3-isopropylmalate dehydratase activity"/>
    <property type="evidence" value="ECO:0007669"/>
    <property type="project" value="UniProtKB-EC"/>
</dbReference>
<dbReference type="RefSeq" id="WP_002519403.1">
    <property type="nucleotide sequence ID" value="NC_006085.1"/>
</dbReference>
<proteinExistence type="predicted"/>
<dbReference type="Gene3D" id="3.20.19.10">
    <property type="entry name" value="Aconitase, domain 4"/>
    <property type="match status" value="1"/>
</dbReference>
<evidence type="ECO:0000313" key="1">
    <source>
        <dbReference type="EMBL" id="AAT83114.1"/>
    </source>
</evidence>
<organism evidence="1 2">
    <name type="scientific">Cutibacterium acnes (strain DSM 16379 / KPA171202)</name>
    <name type="common">Propionibacterium acnes</name>
    <dbReference type="NCBI Taxonomy" id="267747"/>
    <lineage>
        <taxon>Bacteria</taxon>
        <taxon>Bacillati</taxon>
        <taxon>Actinomycetota</taxon>
        <taxon>Actinomycetes</taxon>
        <taxon>Propionibacteriales</taxon>
        <taxon>Propionibacteriaceae</taxon>
        <taxon>Cutibacterium</taxon>
    </lineage>
</organism>
<accession>Q6A801</accession>
<dbReference type="InterPro" id="IPR015928">
    <property type="entry name" value="Aconitase/3IPM_dehydase_swvl"/>
</dbReference>
<gene>
    <name evidence="1" type="ordered locus">PPA1361</name>
</gene>